<name>A0ABU8QHI3_9RHOB</name>
<reference evidence="1 2" key="1">
    <citation type="submission" date="2024-03" db="EMBL/GenBank/DDBJ databases">
        <title>Cognatishimia coralii sp. nov., a marine bacterium isolated from coral surrounding seawater.</title>
        <authorList>
            <person name="Liu X."/>
            <person name="Liu S."/>
            <person name="Sun H."/>
            <person name="Zhang Y."/>
        </authorList>
    </citation>
    <scope>NUCLEOTIDE SEQUENCE [LARGE SCALE GENOMIC DNA]</scope>
    <source>
        <strain evidence="1 2">D5M38</strain>
    </source>
</reference>
<dbReference type="RefSeq" id="WP_339403701.1">
    <property type="nucleotide sequence ID" value="NZ_JBBGAZ010000005.1"/>
</dbReference>
<comment type="caution">
    <text evidence="1">The sequence shown here is derived from an EMBL/GenBank/DDBJ whole genome shotgun (WGS) entry which is preliminary data.</text>
</comment>
<sequence>MESKAKSTKTRASEIYWELPLFQCCMFPKGADSYISKDIDVGVFSEAHPHINWKSLNPNLRLFHWRLLLIQNLGAKELATSRHIIWKTPPSLFPLVKCFEKSWDFTSDFVEMSLPETLNRIRSDAMTIGENADIAHDRYVVAAAALTAHLDQALNEAHDIHVENETDQEVLETMPTYIWECLPNEALAEIYKNQSAKHIKNSTL</sequence>
<accession>A0ABU8QHI3</accession>
<organism evidence="1 2">
    <name type="scientific">Cognatishimia coralii</name>
    <dbReference type="NCBI Taxonomy" id="3083254"/>
    <lineage>
        <taxon>Bacteria</taxon>
        <taxon>Pseudomonadati</taxon>
        <taxon>Pseudomonadota</taxon>
        <taxon>Alphaproteobacteria</taxon>
        <taxon>Rhodobacterales</taxon>
        <taxon>Paracoccaceae</taxon>
        <taxon>Cognatishimia</taxon>
    </lineage>
</organism>
<evidence type="ECO:0000313" key="1">
    <source>
        <dbReference type="EMBL" id="MEJ5218863.1"/>
    </source>
</evidence>
<keyword evidence="2" id="KW-1185">Reference proteome</keyword>
<proteinExistence type="predicted"/>
<gene>
    <name evidence="1" type="ORF">WG622_11455</name>
</gene>
<dbReference type="EMBL" id="JBBGAZ010000005">
    <property type="protein sequence ID" value="MEJ5218863.1"/>
    <property type="molecule type" value="Genomic_DNA"/>
</dbReference>
<evidence type="ECO:0000313" key="2">
    <source>
        <dbReference type="Proteomes" id="UP001368270"/>
    </source>
</evidence>
<protein>
    <submittedName>
        <fullName evidence="1">Uncharacterized protein</fullName>
    </submittedName>
</protein>
<dbReference type="Proteomes" id="UP001368270">
    <property type="component" value="Unassembled WGS sequence"/>
</dbReference>